<dbReference type="Pfam" id="PF26054">
    <property type="entry name" value="PHD_G2E3"/>
    <property type="match status" value="1"/>
</dbReference>
<dbReference type="InterPro" id="IPR051188">
    <property type="entry name" value="PHD-type_Zinc_Finger"/>
</dbReference>
<keyword evidence="7" id="KW-0436">Ligase</keyword>
<dbReference type="Pfam" id="PF13639">
    <property type="entry name" value="zf-RING_2"/>
    <property type="match status" value="1"/>
</dbReference>
<keyword evidence="8" id="KW-1185">Reference proteome</keyword>
<dbReference type="Gene3D" id="3.30.40.10">
    <property type="entry name" value="Zinc/RING finger domain, C3HC4 (zinc finger)"/>
    <property type="match status" value="3"/>
</dbReference>
<dbReference type="OrthoDB" id="512616at2759"/>
<dbReference type="PROSITE" id="PS51805">
    <property type="entry name" value="EPHD"/>
    <property type="match status" value="1"/>
</dbReference>
<name>A0A7L4GM18_PODST</name>
<dbReference type="InterPro" id="IPR001841">
    <property type="entry name" value="Znf_RING"/>
</dbReference>
<evidence type="ECO:0000313" key="7">
    <source>
        <dbReference type="EMBL" id="NXX13242.1"/>
    </source>
</evidence>
<dbReference type="SUPFAM" id="SSF57903">
    <property type="entry name" value="FYVE/PHD zinc finger"/>
    <property type="match status" value="2"/>
</dbReference>
<evidence type="ECO:0000256" key="2">
    <source>
        <dbReference type="ARBA" id="ARBA00022771"/>
    </source>
</evidence>
<sequence length="205" mass="23144">CFVCGENGATITCWETGCDCHFHFPCAEEGRCITQFCLPYRAFCSQHCPQQAVEVAPEKDTTCLICLVPVEDRKSYDTMVCPACKHAWFHRDCIQTLARHAGFTCFQCPLCRDRDIFIPEMRLMGIRIPRRLVPPLWENIPTHNQLIARHGRCDARECLCPGGRERIEVEGPWALLLCRSCAAEGTHRGCSFLSNNAASWECAGC</sequence>
<dbReference type="InterPro" id="IPR013083">
    <property type="entry name" value="Znf_RING/FYVE/PHD"/>
</dbReference>
<dbReference type="InterPro" id="IPR034732">
    <property type="entry name" value="EPHD"/>
</dbReference>
<comment type="caution">
    <text evidence="7">The sequence shown here is derived from an EMBL/GenBank/DDBJ whole genome shotgun (WGS) entry which is preliminary data.</text>
</comment>
<dbReference type="PANTHER" id="PTHR12420">
    <property type="entry name" value="PHD FINGER PROTEIN"/>
    <property type="match status" value="1"/>
</dbReference>
<evidence type="ECO:0000259" key="6">
    <source>
        <dbReference type="PROSITE" id="PS51805"/>
    </source>
</evidence>
<dbReference type="SMART" id="SM00184">
    <property type="entry name" value="RING"/>
    <property type="match status" value="1"/>
</dbReference>
<accession>A0A7L4GM18</accession>
<dbReference type="GO" id="GO:0016874">
    <property type="term" value="F:ligase activity"/>
    <property type="evidence" value="ECO:0007669"/>
    <property type="project" value="UniProtKB-KW"/>
</dbReference>
<protein>
    <submittedName>
        <fullName evidence="7">G2E3 ligase</fullName>
    </submittedName>
</protein>
<dbReference type="Proteomes" id="UP000584326">
    <property type="component" value="Unassembled WGS sequence"/>
</dbReference>
<keyword evidence="2 4" id="KW-0863">Zinc-finger</keyword>
<evidence type="ECO:0000259" key="5">
    <source>
        <dbReference type="PROSITE" id="PS50089"/>
    </source>
</evidence>
<keyword evidence="1" id="KW-0479">Metal-binding</keyword>
<feature type="domain" description="PHD-type" evidence="6">
    <location>
        <begin position="1"/>
        <end position="48"/>
    </location>
</feature>
<feature type="domain" description="RING-type" evidence="5">
    <location>
        <begin position="63"/>
        <end position="112"/>
    </location>
</feature>
<dbReference type="AlphaFoldDB" id="A0A7L4GM18"/>
<dbReference type="InterPro" id="IPR011011">
    <property type="entry name" value="Znf_FYVE_PHD"/>
</dbReference>
<reference evidence="7 8" key="1">
    <citation type="submission" date="2020-02" db="EMBL/GenBank/DDBJ databases">
        <title>Bird 10,000 Genomes (B10K) Project - Family phase.</title>
        <authorList>
            <person name="Zhang G."/>
        </authorList>
    </citation>
    <scope>NUCLEOTIDE SEQUENCE [LARGE SCALE GENOMIC DNA]</scope>
    <source>
        <strain evidence="7">B10K-DU-001-40</strain>
        <tissue evidence="7">Muscle</tissue>
    </source>
</reference>
<evidence type="ECO:0000256" key="3">
    <source>
        <dbReference type="ARBA" id="ARBA00022833"/>
    </source>
</evidence>
<feature type="non-terminal residue" evidence="7">
    <location>
        <position position="205"/>
    </location>
</feature>
<dbReference type="PANTHER" id="PTHR12420:SF47">
    <property type="entry name" value="PHD FINGER PROTEIN 7"/>
    <property type="match status" value="1"/>
</dbReference>
<dbReference type="GO" id="GO:0005634">
    <property type="term" value="C:nucleus"/>
    <property type="evidence" value="ECO:0007669"/>
    <property type="project" value="TreeGrafter"/>
</dbReference>
<keyword evidence="3" id="KW-0862">Zinc</keyword>
<dbReference type="PROSITE" id="PS50089">
    <property type="entry name" value="ZF_RING_2"/>
    <property type="match status" value="1"/>
</dbReference>
<dbReference type="EMBL" id="VZTK01007459">
    <property type="protein sequence ID" value="NXX13242.1"/>
    <property type="molecule type" value="Genomic_DNA"/>
</dbReference>
<feature type="non-terminal residue" evidence="7">
    <location>
        <position position="1"/>
    </location>
</feature>
<organism evidence="7 8">
    <name type="scientific">Podargus strigoides</name>
    <name type="common">Tawny frogmouth</name>
    <name type="synonym">Caprimulgus strigoides</name>
    <dbReference type="NCBI Taxonomy" id="8905"/>
    <lineage>
        <taxon>Eukaryota</taxon>
        <taxon>Metazoa</taxon>
        <taxon>Chordata</taxon>
        <taxon>Craniata</taxon>
        <taxon>Vertebrata</taxon>
        <taxon>Euteleostomi</taxon>
        <taxon>Archelosauria</taxon>
        <taxon>Archosauria</taxon>
        <taxon>Dinosauria</taxon>
        <taxon>Saurischia</taxon>
        <taxon>Theropoda</taxon>
        <taxon>Coelurosauria</taxon>
        <taxon>Aves</taxon>
        <taxon>Neognathae</taxon>
        <taxon>Neoaves</taxon>
        <taxon>Strisores</taxon>
        <taxon>Caprimulgiformes</taxon>
        <taxon>Podargidae</taxon>
        <taxon>Podargus</taxon>
    </lineage>
</organism>
<dbReference type="GO" id="GO:0008270">
    <property type="term" value="F:zinc ion binding"/>
    <property type="evidence" value="ECO:0007669"/>
    <property type="project" value="UniProtKB-KW"/>
</dbReference>
<proteinExistence type="predicted"/>
<dbReference type="InterPro" id="IPR059102">
    <property type="entry name" value="PHD_PHF7/G2E3-like"/>
</dbReference>
<evidence type="ECO:0000313" key="8">
    <source>
        <dbReference type="Proteomes" id="UP000584326"/>
    </source>
</evidence>
<gene>
    <name evidence="7" type="primary">G2e3_1</name>
    <name evidence="7" type="ORF">PODSTR_R06012</name>
</gene>
<evidence type="ECO:0000256" key="1">
    <source>
        <dbReference type="ARBA" id="ARBA00022723"/>
    </source>
</evidence>
<evidence type="ECO:0000256" key="4">
    <source>
        <dbReference type="PROSITE-ProRule" id="PRU00175"/>
    </source>
</evidence>